<dbReference type="InterPro" id="IPR023393">
    <property type="entry name" value="START-like_dom_sf"/>
</dbReference>
<evidence type="ECO:0000313" key="4">
    <source>
        <dbReference type="Proteomes" id="UP000533017"/>
    </source>
</evidence>
<dbReference type="Proteomes" id="UP000533017">
    <property type="component" value="Unassembled WGS sequence"/>
</dbReference>
<keyword evidence="4" id="KW-1185">Reference proteome</keyword>
<accession>A0A1I2ZU70</accession>
<reference evidence="2 3" key="1">
    <citation type="submission" date="2016-10" db="EMBL/GenBank/DDBJ databases">
        <authorList>
            <person name="de Groot N.N."/>
        </authorList>
    </citation>
    <scope>NUCLEOTIDE SEQUENCE [LARGE SCALE GENOMIC DNA]</scope>
    <source>
        <strain evidence="2 3">CPCC 202808</strain>
    </source>
</reference>
<dbReference type="Proteomes" id="UP000199052">
    <property type="component" value="Unassembled WGS sequence"/>
</dbReference>
<dbReference type="Gene3D" id="3.30.530.20">
    <property type="match status" value="1"/>
</dbReference>
<dbReference type="STRING" id="504797.SAMN05421678_11762"/>
<evidence type="ECO:0000313" key="1">
    <source>
        <dbReference type="EMBL" id="NYH84162.1"/>
    </source>
</evidence>
<dbReference type="EMBL" id="FOOI01000017">
    <property type="protein sequence ID" value="SFH41156.1"/>
    <property type="molecule type" value="Genomic_DNA"/>
</dbReference>
<proteinExistence type="predicted"/>
<name>A0A1I2ZU70_9ACTN</name>
<reference evidence="1 4" key="2">
    <citation type="submission" date="2020-07" db="EMBL/GenBank/DDBJ databases">
        <title>Sequencing the genomes of 1000 actinobacteria strains.</title>
        <authorList>
            <person name="Klenk H.-P."/>
        </authorList>
    </citation>
    <scope>NUCLEOTIDE SEQUENCE [LARGE SCALE GENOMIC DNA]</scope>
    <source>
        <strain evidence="1 4">DSM 45117</strain>
    </source>
</reference>
<dbReference type="EMBL" id="JACBZA010000001">
    <property type="protein sequence ID" value="NYH84162.1"/>
    <property type="molecule type" value="Genomic_DNA"/>
</dbReference>
<protein>
    <submittedName>
        <fullName evidence="1">Uncharacterized protein YndB with AHSA1/START domain</fullName>
    </submittedName>
</protein>
<gene>
    <name evidence="1" type="ORF">FHR37_003013</name>
    <name evidence="2" type="ORF">SAMN05421678_11762</name>
</gene>
<dbReference type="SUPFAM" id="SSF55961">
    <property type="entry name" value="Bet v1-like"/>
    <property type="match status" value="1"/>
</dbReference>
<evidence type="ECO:0000313" key="2">
    <source>
        <dbReference type="EMBL" id="SFH41156.1"/>
    </source>
</evidence>
<organism evidence="2 3">
    <name type="scientific">Actinopolymorpha cephalotaxi</name>
    <dbReference type="NCBI Taxonomy" id="504797"/>
    <lineage>
        <taxon>Bacteria</taxon>
        <taxon>Bacillati</taxon>
        <taxon>Actinomycetota</taxon>
        <taxon>Actinomycetes</taxon>
        <taxon>Propionibacteriales</taxon>
        <taxon>Actinopolymorphaceae</taxon>
        <taxon>Actinopolymorpha</taxon>
    </lineage>
</organism>
<sequence length="31" mass="3552">MEFGSIEREIHIDATPEVVYAVITRPEHIAQ</sequence>
<dbReference type="AlphaFoldDB" id="A0A1I2ZU70"/>
<evidence type="ECO:0000313" key="3">
    <source>
        <dbReference type="Proteomes" id="UP000199052"/>
    </source>
</evidence>